<keyword evidence="3" id="KW-1185">Reference proteome</keyword>
<evidence type="ECO:0000256" key="1">
    <source>
        <dbReference type="SAM" id="MobiDB-lite"/>
    </source>
</evidence>
<feature type="region of interest" description="Disordered" evidence="1">
    <location>
        <begin position="1"/>
        <end position="22"/>
    </location>
</feature>
<dbReference type="EMBL" id="PGCJ01000070">
    <property type="protein sequence ID" value="PLW52968.1"/>
    <property type="molecule type" value="Genomic_DNA"/>
</dbReference>
<gene>
    <name evidence="2" type="ORF">PCANC_07536</name>
</gene>
<proteinExistence type="predicted"/>
<organism evidence="2 3">
    <name type="scientific">Puccinia coronata f. sp. avenae</name>
    <dbReference type="NCBI Taxonomy" id="200324"/>
    <lineage>
        <taxon>Eukaryota</taxon>
        <taxon>Fungi</taxon>
        <taxon>Dikarya</taxon>
        <taxon>Basidiomycota</taxon>
        <taxon>Pucciniomycotina</taxon>
        <taxon>Pucciniomycetes</taxon>
        <taxon>Pucciniales</taxon>
        <taxon>Pucciniaceae</taxon>
        <taxon>Puccinia</taxon>
    </lineage>
</organism>
<name>A0A2N5VSI4_9BASI</name>
<evidence type="ECO:0000313" key="3">
    <source>
        <dbReference type="Proteomes" id="UP000235388"/>
    </source>
</evidence>
<protein>
    <submittedName>
        <fullName evidence="2">Uncharacterized protein</fullName>
    </submittedName>
</protein>
<evidence type="ECO:0000313" key="2">
    <source>
        <dbReference type="EMBL" id="PLW52968.1"/>
    </source>
</evidence>
<accession>A0A2N5VSI4</accession>
<reference evidence="2 3" key="1">
    <citation type="submission" date="2017-11" db="EMBL/GenBank/DDBJ databases">
        <title>De novo assembly and phasing of dikaryotic genomes from two isolates of Puccinia coronata f. sp. avenae, the causal agent of oat crown rust.</title>
        <authorList>
            <person name="Miller M.E."/>
            <person name="Zhang Y."/>
            <person name="Omidvar V."/>
            <person name="Sperschneider J."/>
            <person name="Schwessinger B."/>
            <person name="Raley C."/>
            <person name="Palmer J.M."/>
            <person name="Garnica D."/>
            <person name="Upadhyaya N."/>
            <person name="Rathjen J."/>
            <person name="Taylor J.M."/>
            <person name="Park R.F."/>
            <person name="Dodds P.N."/>
            <person name="Hirsch C.D."/>
            <person name="Kianian S.F."/>
            <person name="Figueroa M."/>
        </authorList>
    </citation>
    <scope>NUCLEOTIDE SEQUENCE [LARGE SCALE GENOMIC DNA]</scope>
    <source>
        <strain evidence="2">12NC29</strain>
    </source>
</reference>
<dbReference type="AlphaFoldDB" id="A0A2N5VSI4"/>
<sequence>MSRAFDEAKDTPNSPEPNKGSVPAIGVNKCKLCSGIMTKELSTYPAFPPQNSKPALLTDQLTPTHLANQLTILSSKPSPVHSHILSNAISPLLSCPPNSRNMSSGNLYTMADFSLYLMPKTTTAPLCLPCQCDTLPSVFEDNEGDQVGKGVRSKATKLLYKICARVTFPSRVKSSSPPSANLFSPSRLCSFTLSRRTSSLRSNSLLSHKS</sequence>
<feature type="compositionally biased region" description="Basic and acidic residues" evidence="1">
    <location>
        <begin position="1"/>
        <end position="10"/>
    </location>
</feature>
<comment type="caution">
    <text evidence="2">The sequence shown here is derived from an EMBL/GenBank/DDBJ whole genome shotgun (WGS) entry which is preliminary data.</text>
</comment>
<dbReference type="Proteomes" id="UP000235388">
    <property type="component" value="Unassembled WGS sequence"/>
</dbReference>